<feature type="transmembrane region" description="Helical" evidence="7">
    <location>
        <begin position="45"/>
        <end position="63"/>
    </location>
</feature>
<feature type="domain" description="Bacterial sugar transferase" evidence="8">
    <location>
        <begin position="312"/>
        <end position="499"/>
    </location>
</feature>
<gene>
    <name evidence="9" type="ORF">EQW73_05470</name>
    <name evidence="10" type="ORF">EQW78_02955</name>
</gene>
<dbReference type="STRING" id="1713.GCA_000718325_00244"/>
<keyword evidence="3 10" id="KW-0808">Transferase</keyword>
<evidence type="ECO:0000256" key="3">
    <source>
        <dbReference type="ARBA" id="ARBA00022679"/>
    </source>
</evidence>
<feature type="transmembrane region" description="Helical" evidence="7">
    <location>
        <begin position="317"/>
        <end position="340"/>
    </location>
</feature>
<name>A0A4Q1L0J3_9CELL</name>
<dbReference type="AlphaFoldDB" id="A0A4Q1L0J3"/>
<dbReference type="Pfam" id="PF02397">
    <property type="entry name" value="Bac_transf"/>
    <property type="match status" value="1"/>
</dbReference>
<feature type="transmembrane region" description="Helical" evidence="7">
    <location>
        <begin position="120"/>
        <end position="137"/>
    </location>
</feature>
<dbReference type="PANTHER" id="PTHR30576">
    <property type="entry name" value="COLANIC BIOSYNTHESIS UDP-GLUCOSE LIPID CARRIER TRANSFERASE"/>
    <property type="match status" value="1"/>
</dbReference>
<keyword evidence="5 7" id="KW-1133">Transmembrane helix</keyword>
<comment type="similarity">
    <text evidence="2">Belongs to the bacterial sugar transferase family.</text>
</comment>
<evidence type="ECO:0000256" key="6">
    <source>
        <dbReference type="ARBA" id="ARBA00023136"/>
    </source>
</evidence>
<dbReference type="EMBL" id="SDJQ01000004">
    <property type="protein sequence ID" value="RXR36241.1"/>
    <property type="molecule type" value="Genomic_DNA"/>
</dbReference>
<dbReference type="NCBIfam" id="TIGR03025">
    <property type="entry name" value="EPS_sugtrans"/>
    <property type="match status" value="1"/>
</dbReference>
<dbReference type="Proteomes" id="UP000289805">
    <property type="component" value="Unassembled WGS sequence"/>
</dbReference>
<dbReference type="RefSeq" id="WP_051702554.1">
    <property type="nucleotide sequence ID" value="NZ_JOFV01000001.1"/>
</dbReference>
<evidence type="ECO:0000259" key="8">
    <source>
        <dbReference type="Pfam" id="PF02397"/>
    </source>
</evidence>
<dbReference type="Proteomes" id="UP000290517">
    <property type="component" value="Unassembled WGS sequence"/>
</dbReference>
<comment type="subcellular location">
    <subcellularLocation>
        <location evidence="1">Membrane</location>
        <topology evidence="1">Multi-pass membrane protein</topology>
    </subcellularLocation>
</comment>
<evidence type="ECO:0000313" key="9">
    <source>
        <dbReference type="EMBL" id="RXR26917.1"/>
    </source>
</evidence>
<feature type="transmembrane region" description="Helical" evidence="7">
    <location>
        <begin position="143"/>
        <end position="162"/>
    </location>
</feature>
<evidence type="ECO:0000256" key="1">
    <source>
        <dbReference type="ARBA" id="ARBA00004141"/>
    </source>
</evidence>
<evidence type="ECO:0000256" key="2">
    <source>
        <dbReference type="ARBA" id="ARBA00006464"/>
    </source>
</evidence>
<evidence type="ECO:0000313" key="10">
    <source>
        <dbReference type="EMBL" id="RXR36241.1"/>
    </source>
</evidence>
<comment type="caution">
    <text evidence="10">The sequence shown here is derived from an EMBL/GenBank/DDBJ whole genome shotgun (WGS) entry which is preliminary data.</text>
</comment>
<dbReference type="InterPro" id="IPR017475">
    <property type="entry name" value="EPS_sugar_tfrase"/>
</dbReference>
<evidence type="ECO:0000256" key="7">
    <source>
        <dbReference type="SAM" id="Phobius"/>
    </source>
</evidence>
<accession>A0A4Q1L0J3</accession>
<evidence type="ECO:0000256" key="4">
    <source>
        <dbReference type="ARBA" id="ARBA00022692"/>
    </source>
</evidence>
<feature type="transmembrane region" description="Helical" evidence="7">
    <location>
        <begin position="78"/>
        <end position="99"/>
    </location>
</feature>
<keyword evidence="12" id="KW-1185">Reference proteome</keyword>
<sequence length="505" mass="55667">MAGSVIHDSRRGLRHILTAAPPGPLRAVRAAFATVTWERSYRIRLVLTDFLAITIGVTAAYFLRWDQFISQPVRENLFLPYLVLSVLIGVAWAGSLAFAKTRDVRVVGSGPTEYQRVFDASWRLFGVLAILAFLLRFQEARGYLIFAFPLGLAGLLLGRYFWRQWLHRKRAAGSHRTAVLAIGHRDQAERLIRDLNDRDSSGYRVVAVCTPSGRSGEGDAILGVPVLGDLRSAGEIAARVGAGCVAVSGSDAVTADVVRHLSWELEPFGVDLMLTTELVDVAGPRITITPAESVSLLHVDAPRFSGPKFVVKSISDWFGAAILTFLLLPVLIAVGLAVMLTSRGPVFYSQQRVGRNGETFSMLKFRSMRVGSDLDLTALSADNEGSGPLFKIRNDPRVTTVGRFIRRYSLDELPQIFNVLRGDMSLVGPRPPLPREVSTYEKKVRRRLLVKPGLTGLWQVGGRSDLSWEESVRLDVYYVENWTLFGDILILARTARAVVSGSGAY</sequence>
<reference evidence="11 12" key="1">
    <citation type="submission" date="2019-01" db="EMBL/GenBank/DDBJ databases">
        <title>Oerskovia turbata Genome sequencing and assembly.</title>
        <authorList>
            <person name="Dou T."/>
        </authorList>
    </citation>
    <scope>NUCLEOTIDE SEQUENCE [LARGE SCALE GENOMIC DNA]</scope>
    <source>
        <strain evidence="10 11">JCM12123</strain>
        <strain evidence="9 12">JCM3160</strain>
    </source>
</reference>
<dbReference type="GO" id="GO:0016780">
    <property type="term" value="F:phosphotransferase activity, for other substituted phosphate groups"/>
    <property type="evidence" value="ECO:0007669"/>
    <property type="project" value="TreeGrafter"/>
</dbReference>
<organism evidence="10 11">
    <name type="scientific">Oerskovia turbata</name>
    <dbReference type="NCBI Taxonomy" id="1713"/>
    <lineage>
        <taxon>Bacteria</taxon>
        <taxon>Bacillati</taxon>
        <taxon>Actinomycetota</taxon>
        <taxon>Actinomycetes</taxon>
        <taxon>Micrococcales</taxon>
        <taxon>Cellulomonadaceae</taxon>
        <taxon>Oerskovia</taxon>
    </lineage>
</organism>
<keyword evidence="4 7" id="KW-0812">Transmembrane</keyword>
<dbReference type="OrthoDB" id="9808602at2"/>
<dbReference type="GO" id="GO:0016020">
    <property type="term" value="C:membrane"/>
    <property type="evidence" value="ECO:0007669"/>
    <property type="project" value="UniProtKB-SubCell"/>
</dbReference>
<dbReference type="Gene3D" id="3.40.50.720">
    <property type="entry name" value="NAD(P)-binding Rossmann-like Domain"/>
    <property type="match status" value="1"/>
</dbReference>
<dbReference type="EMBL" id="SDJR01000003">
    <property type="protein sequence ID" value="RXR26917.1"/>
    <property type="molecule type" value="Genomic_DNA"/>
</dbReference>
<keyword evidence="6 7" id="KW-0472">Membrane</keyword>
<evidence type="ECO:0000256" key="5">
    <source>
        <dbReference type="ARBA" id="ARBA00022989"/>
    </source>
</evidence>
<dbReference type="InterPro" id="IPR003362">
    <property type="entry name" value="Bact_transf"/>
</dbReference>
<proteinExistence type="inferred from homology"/>
<protein>
    <submittedName>
        <fullName evidence="10">Sugar transferase</fullName>
    </submittedName>
</protein>
<evidence type="ECO:0000313" key="12">
    <source>
        <dbReference type="Proteomes" id="UP000290517"/>
    </source>
</evidence>
<evidence type="ECO:0000313" key="11">
    <source>
        <dbReference type="Proteomes" id="UP000289805"/>
    </source>
</evidence>
<dbReference type="PANTHER" id="PTHR30576:SF10">
    <property type="entry name" value="SLL5057 PROTEIN"/>
    <property type="match status" value="1"/>
</dbReference>
<dbReference type="Pfam" id="PF13727">
    <property type="entry name" value="CoA_binding_3"/>
    <property type="match status" value="1"/>
</dbReference>